<dbReference type="EMBL" id="PEOG01000005">
    <property type="protein sequence ID" value="PIM55198.1"/>
    <property type="molecule type" value="Genomic_DNA"/>
</dbReference>
<comment type="caution">
    <text evidence="2">The sequence shown here is derived from an EMBL/GenBank/DDBJ whole genome shotgun (WGS) entry which is preliminary data.</text>
</comment>
<dbReference type="AlphaFoldDB" id="A0A2G9CFH4"/>
<sequence>MSLQAIFIDYLRRYEAKDLDGIAAMLAPEVTLRDWNLSVKGRDAAIVETRKNFESAASIRIEVLRVLEGERSVAGELRIVVDGHIELFVVDVLDFDDEGRISAIRAYLGRRD</sequence>
<dbReference type="Pfam" id="PF12680">
    <property type="entry name" value="SnoaL_2"/>
    <property type="match status" value="1"/>
</dbReference>
<gene>
    <name evidence="2" type="ORF">CS062_01305</name>
</gene>
<organism evidence="2 3">
    <name type="scientific">Roseateles chitinivorans</name>
    <dbReference type="NCBI Taxonomy" id="2917965"/>
    <lineage>
        <taxon>Bacteria</taxon>
        <taxon>Pseudomonadati</taxon>
        <taxon>Pseudomonadota</taxon>
        <taxon>Betaproteobacteria</taxon>
        <taxon>Burkholderiales</taxon>
        <taxon>Sphaerotilaceae</taxon>
        <taxon>Roseateles</taxon>
    </lineage>
</organism>
<name>A0A2G9CFH4_9BURK</name>
<keyword evidence="3" id="KW-1185">Reference proteome</keyword>
<evidence type="ECO:0000313" key="3">
    <source>
        <dbReference type="Proteomes" id="UP000231501"/>
    </source>
</evidence>
<feature type="domain" description="SnoaL-like" evidence="1">
    <location>
        <begin position="9"/>
        <end position="102"/>
    </location>
</feature>
<dbReference type="SUPFAM" id="SSF54427">
    <property type="entry name" value="NTF2-like"/>
    <property type="match status" value="1"/>
</dbReference>
<evidence type="ECO:0000259" key="1">
    <source>
        <dbReference type="Pfam" id="PF12680"/>
    </source>
</evidence>
<dbReference type="RefSeq" id="WP_099859667.1">
    <property type="nucleotide sequence ID" value="NZ_PEOG01000005.1"/>
</dbReference>
<reference evidence="2 3" key="1">
    <citation type="submission" date="2017-11" db="EMBL/GenBank/DDBJ databases">
        <title>Draft genome sequence of Mitsuaria sp. HWN-4.</title>
        <authorList>
            <person name="Gundlapally S.R."/>
        </authorList>
    </citation>
    <scope>NUCLEOTIDE SEQUENCE [LARGE SCALE GENOMIC DNA]</scope>
    <source>
        <strain evidence="2 3">HWN-4</strain>
    </source>
</reference>
<accession>A0A2G9CFH4</accession>
<dbReference type="Gene3D" id="3.10.450.50">
    <property type="match status" value="1"/>
</dbReference>
<dbReference type="InterPro" id="IPR032710">
    <property type="entry name" value="NTF2-like_dom_sf"/>
</dbReference>
<proteinExistence type="predicted"/>
<evidence type="ECO:0000313" key="2">
    <source>
        <dbReference type="EMBL" id="PIM55198.1"/>
    </source>
</evidence>
<dbReference type="OrthoDB" id="459617at2"/>
<dbReference type="Proteomes" id="UP000231501">
    <property type="component" value="Unassembled WGS sequence"/>
</dbReference>
<protein>
    <recommendedName>
        <fullName evidence="1">SnoaL-like domain-containing protein</fullName>
    </recommendedName>
</protein>
<dbReference type="InterPro" id="IPR037401">
    <property type="entry name" value="SnoaL-like"/>
</dbReference>